<dbReference type="InterPro" id="IPR052037">
    <property type="entry name" value="LPS_export_LptA"/>
</dbReference>
<dbReference type="EMBL" id="FUWR01000028">
    <property type="protein sequence ID" value="SKA21875.1"/>
    <property type="molecule type" value="Genomic_DNA"/>
</dbReference>
<evidence type="ECO:0000256" key="3">
    <source>
        <dbReference type="ARBA" id="ARBA00022764"/>
    </source>
</evidence>
<evidence type="ECO:0000256" key="2">
    <source>
        <dbReference type="ARBA" id="ARBA00022729"/>
    </source>
</evidence>
<keyword evidence="3" id="KW-0574">Periplasm</keyword>
<reference evidence="8" key="1">
    <citation type="submission" date="2017-02" db="EMBL/GenBank/DDBJ databases">
        <authorList>
            <person name="Varghese N."/>
            <person name="Submissions S."/>
        </authorList>
    </citation>
    <scope>NUCLEOTIDE SEQUENCE [LARGE SCALE GENOMIC DNA]</scope>
    <source>
        <strain evidence="8">ATCC BAA-34</strain>
    </source>
</reference>
<dbReference type="RefSeq" id="WP_078791403.1">
    <property type="nucleotide sequence ID" value="NZ_FUWR01000028.1"/>
</dbReference>
<keyword evidence="2 5" id="KW-0732">Signal</keyword>
<dbReference type="InterPro" id="IPR014340">
    <property type="entry name" value="LptA"/>
</dbReference>
<dbReference type="Pfam" id="PF03968">
    <property type="entry name" value="LptD_N"/>
    <property type="match status" value="1"/>
</dbReference>
<keyword evidence="8" id="KW-1185">Reference proteome</keyword>
<feature type="chain" id="PRO_5013092090" evidence="5">
    <location>
        <begin position="24"/>
        <end position="181"/>
    </location>
</feature>
<feature type="signal peptide" evidence="5">
    <location>
        <begin position="1"/>
        <end position="23"/>
    </location>
</feature>
<name>A0A1T4S0Z4_9BACT</name>
<feature type="region of interest" description="Disordered" evidence="4">
    <location>
        <begin position="153"/>
        <end position="181"/>
    </location>
</feature>
<dbReference type="PANTHER" id="PTHR36504:SF1">
    <property type="entry name" value="LIPOPOLYSACCHARIDE EXPORT SYSTEM PROTEIN LPTA"/>
    <property type="match status" value="1"/>
</dbReference>
<evidence type="ECO:0000313" key="8">
    <source>
        <dbReference type="Proteomes" id="UP000190102"/>
    </source>
</evidence>
<dbReference type="NCBIfam" id="TIGR03002">
    <property type="entry name" value="outer_YhbN_LptA"/>
    <property type="match status" value="1"/>
</dbReference>
<dbReference type="Gene3D" id="2.60.450.10">
    <property type="entry name" value="Lipopolysaccharide (LPS) transport protein A like domain"/>
    <property type="match status" value="1"/>
</dbReference>
<dbReference type="GO" id="GO:0009279">
    <property type="term" value="C:cell outer membrane"/>
    <property type="evidence" value="ECO:0007669"/>
    <property type="project" value="TreeGrafter"/>
</dbReference>
<dbReference type="GO" id="GO:0017089">
    <property type="term" value="F:glycolipid transfer activity"/>
    <property type="evidence" value="ECO:0007669"/>
    <property type="project" value="TreeGrafter"/>
</dbReference>
<protein>
    <submittedName>
        <fullName evidence="7">Lipopolysaccharide export system protein LptA</fullName>
    </submittedName>
</protein>
<dbReference type="OrthoDB" id="9782597at2"/>
<dbReference type="InterPro" id="IPR005653">
    <property type="entry name" value="OstA-like_N"/>
</dbReference>
<evidence type="ECO:0000259" key="6">
    <source>
        <dbReference type="Pfam" id="PF03968"/>
    </source>
</evidence>
<accession>A0A1T4S0Z4</accession>
<feature type="domain" description="Organic solvent tolerance-like N-terminal" evidence="6">
    <location>
        <begin position="43"/>
        <end position="148"/>
    </location>
</feature>
<gene>
    <name evidence="7" type="ORF">SAMN02745119_03178</name>
</gene>
<dbReference type="PANTHER" id="PTHR36504">
    <property type="entry name" value="LIPOPOLYSACCHARIDE EXPORT SYSTEM PROTEIN LPTA"/>
    <property type="match status" value="1"/>
</dbReference>
<dbReference type="STRING" id="115783.SAMN02745119_03178"/>
<evidence type="ECO:0000313" key="7">
    <source>
        <dbReference type="EMBL" id="SKA21875.1"/>
    </source>
</evidence>
<sequence length="181" mass="19569">MQSVKQTLLLLLVCLLGVVPAFAAPQPAAGSPAKRDRSSKPINVKADELKADNKGKTAIFTGRVVARQEDVTIYSDKLIVYYGEKDDQVDKIEAIGAVRILQTNRVGTGGHALYESKEGKITLSINPKVTQEKDSVTGKVIVYYLDEDRSVVTSGENARVEAVIHPKPGSGPKKNDAKKQP</sequence>
<dbReference type="Proteomes" id="UP000190102">
    <property type="component" value="Unassembled WGS sequence"/>
</dbReference>
<dbReference type="AlphaFoldDB" id="A0A1T4S0Z4"/>
<proteinExistence type="predicted"/>
<organism evidence="7 8">
    <name type="scientific">Trichlorobacter thiogenes</name>
    <dbReference type="NCBI Taxonomy" id="115783"/>
    <lineage>
        <taxon>Bacteria</taxon>
        <taxon>Pseudomonadati</taxon>
        <taxon>Thermodesulfobacteriota</taxon>
        <taxon>Desulfuromonadia</taxon>
        <taxon>Geobacterales</taxon>
        <taxon>Geobacteraceae</taxon>
        <taxon>Trichlorobacter</taxon>
    </lineage>
</organism>
<dbReference type="GO" id="GO:0001530">
    <property type="term" value="F:lipopolysaccharide binding"/>
    <property type="evidence" value="ECO:0007669"/>
    <property type="project" value="InterPro"/>
</dbReference>
<evidence type="ECO:0000256" key="5">
    <source>
        <dbReference type="SAM" id="SignalP"/>
    </source>
</evidence>
<dbReference type="GO" id="GO:0015920">
    <property type="term" value="P:lipopolysaccharide transport"/>
    <property type="evidence" value="ECO:0007669"/>
    <property type="project" value="InterPro"/>
</dbReference>
<evidence type="ECO:0000256" key="1">
    <source>
        <dbReference type="ARBA" id="ARBA00022448"/>
    </source>
</evidence>
<evidence type="ECO:0000256" key="4">
    <source>
        <dbReference type="SAM" id="MobiDB-lite"/>
    </source>
</evidence>
<keyword evidence="1" id="KW-0813">Transport</keyword>
<dbReference type="GO" id="GO:0030288">
    <property type="term" value="C:outer membrane-bounded periplasmic space"/>
    <property type="evidence" value="ECO:0007669"/>
    <property type="project" value="TreeGrafter"/>
</dbReference>